<reference evidence="2 3" key="1">
    <citation type="submission" date="2017-03" db="EMBL/GenBank/DDBJ databases">
        <title>WGS assembly of Porphyra umbilicalis.</title>
        <authorList>
            <person name="Brawley S.H."/>
            <person name="Blouin N.A."/>
            <person name="Ficko-Blean E."/>
            <person name="Wheeler G.L."/>
            <person name="Lohr M."/>
            <person name="Goodson H.V."/>
            <person name="Jenkins J.W."/>
            <person name="Blaby-Haas C.E."/>
            <person name="Helliwell K.E."/>
            <person name="Chan C."/>
            <person name="Marriage T."/>
            <person name="Bhattacharya D."/>
            <person name="Klein A.S."/>
            <person name="Badis Y."/>
            <person name="Brodie J."/>
            <person name="Cao Y."/>
            <person name="Collen J."/>
            <person name="Dittami S.M."/>
            <person name="Gachon C.M."/>
            <person name="Green B.R."/>
            <person name="Karpowicz S."/>
            <person name="Kim J.W."/>
            <person name="Kudahl U."/>
            <person name="Lin S."/>
            <person name="Michel G."/>
            <person name="Mittag M."/>
            <person name="Olson B.J."/>
            <person name="Pangilinan J."/>
            <person name="Peng Y."/>
            <person name="Qiu H."/>
            <person name="Shu S."/>
            <person name="Singer J.T."/>
            <person name="Smith A.G."/>
            <person name="Sprecher B.N."/>
            <person name="Wagner V."/>
            <person name="Wang W."/>
            <person name="Wang Z.-Y."/>
            <person name="Yan J."/>
            <person name="Yarish C."/>
            <person name="Zoeuner-Riek S."/>
            <person name="Zhuang Y."/>
            <person name="Zou Y."/>
            <person name="Lindquist E.A."/>
            <person name="Grimwood J."/>
            <person name="Barry K."/>
            <person name="Rokhsar D.S."/>
            <person name="Schmutz J."/>
            <person name="Stiller J.W."/>
            <person name="Grossman A.R."/>
            <person name="Prochnik S.E."/>
        </authorList>
    </citation>
    <scope>NUCLEOTIDE SEQUENCE [LARGE SCALE GENOMIC DNA]</scope>
    <source>
        <strain evidence="2">4086291</strain>
    </source>
</reference>
<evidence type="ECO:0000313" key="2">
    <source>
        <dbReference type="EMBL" id="OSX73485.1"/>
    </source>
</evidence>
<organism evidence="2 3">
    <name type="scientific">Porphyra umbilicalis</name>
    <name type="common">Purple laver</name>
    <name type="synonym">Red alga</name>
    <dbReference type="NCBI Taxonomy" id="2786"/>
    <lineage>
        <taxon>Eukaryota</taxon>
        <taxon>Rhodophyta</taxon>
        <taxon>Bangiophyceae</taxon>
        <taxon>Bangiales</taxon>
        <taxon>Bangiaceae</taxon>
        <taxon>Porphyra</taxon>
    </lineage>
</organism>
<feature type="compositionally biased region" description="Basic and acidic residues" evidence="1">
    <location>
        <begin position="28"/>
        <end position="42"/>
    </location>
</feature>
<gene>
    <name evidence="2" type="ORF">BU14_0342s0005</name>
</gene>
<sequence length="69" mass="7877">MERLTSTQQCRKAVRCGRTCARKPATAHHHDDVEGRWQEDNGKSVSRRSRRSTCTDQTINDAFAQSETI</sequence>
<keyword evidence="3" id="KW-1185">Reference proteome</keyword>
<name>A0A1X6NY65_PORUM</name>
<evidence type="ECO:0000256" key="1">
    <source>
        <dbReference type="SAM" id="MobiDB-lite"/>
    </source>
</evidence>
<protein>
    <submittedName>
        <fullName evidence="2">Uncharacterized protein</fullName>
    </submittedName>
</protein>
<proteinExistence type="predicted"/>
<dbReference type="EMBL" id="KV918993">
    <property type="protein sequence ID" value="OSX73485.1"/>
    <property type="molecule type" value="Genomic_DNA"/>
</dbReference>
<evidence type="ECO:0000313" key="3">
    <source>
        <dbReference type="Proteomes" id="UP000218209"/>
    </source>
</evidence>
<dbReference type="AlphaFoldDB" id="A0A1X6NY65"/>
<dbReference type="Proteomes" id="UP000218209">
    <property type="component" value="Unassembled WGS sequence"/>
</dbReference>
<feature type="region of interest" description="Disordered" evidence="1">
    <location>
        <begin position="23"/>
        <end position="60"/>
    </location>
</feature>
<accession>A0A1X6NY65</accession>